<dbReference type="EMBL" id="LFZW01000001">
    <property type="protein sequence ID" value="KMY48938.1"/>
    <property type="molecule type" value="Genomic_DNA"/>
</dbReference>
<proteinExistence type="predicted"/>
<accession>A0A0K9GQL7</accession>
<gene>
    <name evidence="2" type="ORF">AC625_05000</name>
</gene>
<protein>
    <submittedName>
        <fullName evidence="2">Uncharacterized protein</fullName>
    </submittedName>
</protein>
<name>A0A0K9GQL7_9BACI</name>
<dbReference type="AlphaFoldDB" id="A0A0K9GQL7"/>
<evidence type="ECO:0000256" key="1">
    <source>
        <dbReference type="SAM" id="Phobius"/>
    </source>
</evidence>
<dbReference type="RefSeq" id="WP_049680271.1">
    <property type="nucleotide sequence ID" value="NZ_LFZW01000001.1"/>
</dbReference>
<dbReference type="STRING" id="1679170.AC625_05000"/>
<sequence length="106" mass="11942">MLKLGKKRGIFWGEFLFWAVIIVILLGANYLIFKIARTNRKKRAWGGATLLLLSPVVFFACVFIGVTYGWGFGAGFLAVIYTLLFVVNGLIVLIISFFTNKKIVNY</sequence>
<reference evidence="3" key="1">
    <citation type="submission" date="2015-07" db="EMBL/GenBank/DDBJ databases">
        <title>Genome sequencing project for genomic taxonomy and phylogenomics of Bacillus-like bacteria.</title>
        <authorList>
            <person name="Liu B."/>
            <person name="Wang J."/>
            <person name="Zhu Y."/>
            <person name="Liu G."/>
            <person name="Chen Q."/>
            <person name="Chen Z."/>
            <person name="Lan J."/>
            <person name="Che J."/>
            <person name="Ge C."/>
            <person name="Shi H."/>
            <person name="Pan Z."/>
            <person name="Liu X."/>
        </authorList>
    </citation>
    <scope>NUCLEOTIDE SEQUENCE [LARGE SCALE GENOMIC DNA]</scope>
    <source>
        <strain evidence="3">FJAT-27997</strain>
    </source>
</reference>
<keyword evidence="1" id="KW-1133">Transmembrane helix</keyword>
<keyword evidence="3" id="KW-1185">Reference proteome</keyword>
<keyword evidence="1" id="KW-0812">Transmembrane</keyword>
<comment type="caution">
    <text evidence="2">The sequence shown here is derived from an EMBL/GenBank/DDBJ whole genome shotgun (WGS) entry which is preliminary data.</text>
</comment>
<feature type="transmembrane region" description="Helical" evidence="1">
    <location>
        <begin position="76"/>
        <end position="98"/>
    </location>
</feature>
<organism evidence="2 3">
    <name type="scientific">Peribacillus loiseleuriae</name>
    <dbReference type="NCBI Taxonomy" id="1679170"/>
    <lineage>
        <taxon>Bacteria</taxon>
        <taxon>Bacillati</taxon>
        <taxon>Bacillota</taxon>
        <taxon>Bacilli</taxon>
        <taxon>Bacillales</taxon>
        <taxon>Bacillaceae</taxon>
        <taxon>Peribacillus</taxon>
    </lineage>
</organism>
<dbReference type="Proteomes" id="UP000037146">
    <property type="component" value="Unassembled WGS sequence"/>
</dbReference>
<evidence type="ECO:0000313" key="3">
    <source>
        <dbReference type="Proteomes" id="UP000037146"/>
    </source>
</evidence>
<dbReference type="OrthoDB" id="2932346at2"/>
<dbReference type="PATRIC" id="fig|1679170.3.peg.1064"/>
<evidence type="ECO:0000313" key="2">
    <source>
        <dbReference type="EMBL" id="KMY48938.1"/>
    </source>
</evidence>
<keyword evidence="1" id="KW-0472">Membrane</keyword>
<feature type="transmembrane region" description="Helical" evidence="1">
    <location>
        <begin position="15"/>
        <end position="33"/>
    </location>
</feature>
<feature type="transmembrane region" description="Helical" evidence="1">
    <location>
        <begin position="45"/>
        <end position="70"/>
    </location>
</feature>